<protein>
    <recommendedName>
        <fullName evidence="6">Schlafen AlbA-2 domain-containing protein</fullName>
    </recommendedName>
</protein>
<reference evidence="4 5" key="1">
    <citation type="submission" date="2022-05" db="EMBL/GenBank/DDBJ databases">
        <authorList>
            <consortium name="Genoscope - CEA"/>
            <person name="William W."/>
        </authorList>
    </citation>
    <scope>NUCLEOTIDE SEQUENCE [LARGE SCALE GENOMIC DNA]</scope>
</reference>
<feature type="region of interest" description="Disordered" evidence="1">
    <location>
        <begin position="622"/>
        <end position="689"/>
    </location>
</feature>
<keyword evidence="5" id="KW-1185">Reference proteome</keyword>
<dbReference type="Gene3D" id="3.30.950.30">
    <property type="entry name" value="Schlafen, AAA domain"/>
    <property type="match status" value="1"/>
</dbReference>
<dbReference type="Pfam" id="PF04326">
    <property type="entry name" value="SLFN_AlbA_2"/>
    <property type="match status" value="1"/>
</dbReference>
<evidence type="ECO:0000259" key="2">
    <source>
        <dbReference type="Pfam" id="PF04326"/>
    </source>
</evidence>
<dbReference type="Pfam" id="PF21026">
    <property type="entry name" value="SLFN_GTPase-like"/>
    <property type="match status" value="1"/>
</dbReference>
<evidence type="ECO:0000313" key="5">
    <source>
        <dbReference type="Proteomes" id="UP001159427"/>
    </source>
</evidence>
<dbReference type="Proteomes" id="UP001159427">
    <property type="component" value="Unassembled WGS sequence"/>
</dbReference>
<feature type="domain" description="Schlafen GTPase-like" evidence="3">
    <location>
        <begin position="326"/>
        <end position="453"/>
    </location>
</feature>
<evidence type="ECO:0000259" key="3">
    <source>
        <dbReference type="Pfam" id="PF21026"/>
    </source>
</evidence>
<evidence type="ECO:0008006" key="6">
    <source>
        <dbReference type="Google" id="ProtNLM"/>
    </source>
</evidence>
<dbReference type="Gene3D" id="3.40.50.300">
    <property type="entry name" value="P-loop containing nucleotide triphosphate hydrolases"/>
    <property type="match status" value="1"/>
</dbReference>
<dbReference type="PANTHER" id="PTHR12155:SF30">
    <property type="entry name" value="PROTEIN SLFN14"/>
    <property type="match status" value="1"/>
</dbReference>
<dbReference type="InterPro" id="IPR027417">
    <property type="entry name" value="P-loop_NTPase"/>
</dbReference>
<accession>A0ABN8R400</accession>
<dbReference type="InterPro" id="IPR048729">
    <property type="entry name" value="SLFN_GTPase-like"/>
</dbReference>
<dbReference type="PANTHER" id="PTHR12155">
    <property type="entry name" value="SCHLAFEN"/>
    <property type="match status" value="1"/>
</dbReference>
<gene>
    <name evidence="4" type="ORF">PEVE_00009350</name>
</gene>
<dbReference type="EMBL" id="CALNXI010001646">
    <property type="protein sequence ID" value="CAH3174077.1"/>
    <property type="molecule type" value="Genomic_DNA"/>
</dbReference>
<dbReference type="InterPro" id="IPR029684">
    <property type="entry name" value="Schlafen"/>
</dbReference>
<comment type="caution">
    <text evidence="4">The sequence shown here is derived from an EMBL/GenBank/DDBJ whole genome shotgun (WGS) entry which is preliminary data.</text>
</comment>
<proteinExistence type="predicted"/>
<evidence type="ECO:0000313" key="4">
    <source>
        <dbReference type="EMBL" id="CAH3174077.1"/>
    </source>
</evidence>
<evidence type="ECO:0000256" key="1">
    <source>
        <dbReference type="SAM" id="MobiDB-lite"/>
    </source>
</evidence>
<sequence>MLDDFWSNLEEKLITMIKPSVYDDVFDRKINGDEIFLFVKAPNHLCTVEFNLFTPLDAKKLPATYDKVLKLLKQRKKSTSVPQVPIQKLPALPEKFMFNTVLKFHESQQIQLKYYPSNNGLLHNNNRTQRDQIREWISAFGNGSGGMIVLGVDDKTGKITGQLLEGNSKEEFEGKVSSIVYKMSQAWCFIPKRGVHWDLKFFPVEGKGSKSALTVVVLYIAGMQNLGGIFTKCPRSCELRPGLDGKEEVHQLNFEDWKQQMLCATEDESEGTKRSRAKYQLLNILKGPLLTLQDSVEGIRKAFLAAKPGCPVVPKGFEDNQPEPVKQVIREIQQRCSRGRNRSLLVASRSWLSCITKAENYSEEADGIICDLLLFDQELGGLHLFTLCTSGTETQSLSYAHTTAKVIKRALVVDGGCYKKFYITYHLVSCTATSALPLDGLSLDDRYPVDYQLESPRGKVKEILKSLVIVLAKVPSVLSNKQGISFFNLLTVEQFQLLHHEIERHKKLWIKGAAGTGKTLVAVEFVKELRRRDPTLTKWNIVYVCENLGLRRKISKLGICQCVCRRSFMMMSFPNVYHVVLDEVQNYRSENGDWLEMARSLVLQHCPNSKHDSGVVSDYDSKLDYSSSDSDSEMDFDPTSCNPPTAESSIQLKNDEDESCTRDTTSESDSGSEIDPFECRVSKPSDTDRVNSGPGYLWIFIDKNQVNHGYPTGIPDEIHQHPSSYLTKVIRNSKQISNWAKSYLSDHSARQIEMGHDFDGEKPIFKRYSRGEEMAALKEALLSLFKEGYSERDIAILYSKEDFIPKRQDLCSQIRLPEVVDAEGNDSECVVFSTFRKYSGLERPVVILVNITASLPYRSSPAASIYCALTRAMVKVVSLEERKERKRKHQRN</sequence>
<feature type="domain" description="Schlafen AlbA-2" evidence="2">
    <location>
        <begin position="124"/>
        <end position="220"/>
    </location>
</feature>
<organism evidence="4 5">
    <name type="scientific">Porites evermanni</name>
    <dbReference type="NCBI Taxonomy" id="104178"/>
    <lineage>
        <taxon>Eukaryota</taxon>
        <taxon>Metazoa</taxon>
        <taxon>Cnidaria</taxon>
        <taxon>Anthozoa</taxon>
        <taxon>Hexacorallia</taxon>
        <taxon>Scleractinia</taxon>
        <taxon>Fungiina</taxon>
        <taxon>Poritidae</taxon>
        <taxon>Porites</taxon>
    </lineage>
</organism>
<name>A0ABN8R400_9CNID</name>
<dbReference type="InterPro" id="IPR007421">
    <property type="entry name" value="Schlafen_AlbA_2_dom"/>
</dbReference>
<feature type="compositionally biased region" description="Polar residues" evidence="1">
    <location>
        <begin position="639"/>
        <end position="652"/>
    </location>
</feature>
<feature type="compositionally biased region" description="Basic and acidic residues" evidence="1">
    <location>
        <begin position="677"/>
        <end position="689"/>
    </location>
</feature>
<dbReference type="SUPFAM" id="SSF52540">
    <property type="entry name" value="P-loop containing nucleoside triphosphate hydrolases"/>
    <property type="match status" value="2"/>
</dbReference>
<dbReference type="InterPro" id="IPR038461">
    <property type="entry name" value="Schlafen_AlbA_2_dom_sf"/>
</dbReference>